<sequence>MVNQAGLVKNTFKGMFVFHLSKPAKNTRKIAKVRFTKS</sequence>
<dbReference type="EMBL" id="MIPY01000034">
    <property type="protein sequence ID" value="OES26926.1"/>
    <property type="molecule type" value="Genomic_DNA"/>
</dbReference>
<organism evidence="1 2">
    <name type="scientific">Alteromonas macleodii</name>
    <name type="common">Pseudoalteromonas macleodii</name>
    <dbReference type="NCBI Taxonomy" id="28108"/>
    <lineage>
        <taxon>Bacteria</taxon>
        <taxon>Pseudomonadati</taxon>
        <taxon>Pseudomonadota</taxon>
        <taxon>Gammaproteobacteria</taxon>
        <taxon>Alteromonadales</taxon>
        <taxon>Alteromonadaceae</taxon>
        <taxon>Alteromonas/Salinimonas group</taxon>
        <taxon>Alteromonas</taxon>
    </lineage>
</organism>
<dbReference type="Proteomes" id="UP000095392">
    <property type="component" value="Unassembled WGS sequence"/>
</dbReference>
<proteinExistence type="predicted"/>
<reference evidence="1 2" key="1">
    <citation type="submission" date="2016-09" db="EMBL/GenBank/DDBJ databases">
        <title>Draft Genome Sequence of four Alteromonas macleodii strains isolated from copper coupons and grown long-term at elevated copper levels.</title>
        <authorList>
            <person name="Cusick K."/>
            <person name="Dale J."/>
            <person name="Little B."/>
            <person name="Biffinger J."/>
        </authorList>
    </citation>
    <scope>NUCLEOTIDE SEQUENCE [LARGE SCALE GENOMIC DNA]</scope>
    <source>
        <strain evidence="1 2">KCP01</strain>
    </source>
</reference>
<evidence type="ECO:0000313" key="2">
    <source>
        <dbReference type="Proteomes" id="UP000095392"/>
    </source>
</evidence>
<name>A0AB36FR94_ALTMA</name>
<comment type="caution">
    <text evidence="1">The sequence shown here is derived from an EMBL/GenBank/DDBJ whole genome shotgun (WGS) entry which is preliminary data.</text>
</comment>
<keyword evidence="2" id="KW-1185">Reference proteome</keyword>
<accession>A0AB36FR94</accession>
<protein>
    <submittedName>
        <fullName evidence="1">Uncharacterized protein</fullName>
    </submittedName>
</protein>
<gene>
    <name evidence="1" type="ORF">BFV95_3771</name>
</gene>
<dbReference type="AlphaFoldDB" id="A0AB36FR94"/>
<evidence type="ECO:0000313" key="1">
    <source>
        <dbReference type="EMBL" id="OES26926.1"/>
    </source>
</evidence>